<evidence type="ECO:0000259" key="1">
    <source>
        <dbReference type="Pfam" id="PF07714"/>
    </source>
</evidence>
<evidence type="ECO:0000313" key="2">
    <source>
        <dbReference type="EMBL" id="KAJ9538158.1"/>
    </source>
</evidence>
<proteinExistence type="predicted"/>
<dbReference type="Gene3D" id="3.30.200.20">
    <property type="entry name" value="Phosphorylase Kinase, domain 1"/>
    <property type="match status" value="1"/>
</dbReference>
<sequence length="151" mass="17259">MRLCSDSTTNGCGCWWWLPEVASYRSLTDTYLYTVEGENRTLCRFDFDTINVATENFSNLIFRQACGYIYKGKLKNGQDIAVLERSGSFTDYECDMNEALVLVKVEHKNLVQLLGYCIAGTKVYFLYDFAPHASLHHLILGKTNSFEIYSS</sequence>
<dbReference type="Pfam" id="PF07714">
    <property type="entry name" value="PK_Tyr_Ser-Thr"/>
    <property type="match status" value="1"/>
</dbReference>
<keyword evidence="3" id="KW-1185">Reference proteome</keyword>
<dbReference type="InterPro" id="IPR011009">
    <property type="entry name" value="Kinase-like_dom_sf"/>
</dbReference>
<organism evidence="2 3">
    <name type="scientific">Centaurea solstitialis</name>
    <name type="common">yellow star-thistle</name>
    <dbReference type="NCBI Taxonomy" id="347529"/>
    <lineage>
        <taxon>Eukaryota</taxon>
        <taxon>Viridiplantae</taxon>
        <taxon>Streptophyta</taxon>
        <taxon>Embryophyta</taxon>
        <taxon>Tracheophyta</taxon>
        <taxon>Spermatophyta</taxon>
        <taxon>Magnoliopsida</taxon>
        <taxon>eudicotyledons</taxon>
        <taxon>Gunneridae</taxon>
        <taxon>Pentapetalae</taxon>
        <taxon>asterids</taxon>
        <taxon>campanulids</taxon>
        <taxon>Asterales</taxon>
        <taxon>Asteraceae</taxon>
        <taxon>Carduoideae</taxon>
        <taxon>Cardueae</taxon>
        <taxon>Centaureinae</taxon>
        <taxon>Centaurea</taxon>
    </lineage>
</organism>
<dbReference type="PANTHER" id="PTHR27006:SF616">
    <property type="entry name" value="CYSTEINE-RICH RECEPTOR-LIKE PROTEIN KINASE 10"/>
    <property type="match status" value="1"/>
</dbReference>
<dbReference type="AlphaFoldDB" id="A0AA38SG10"/>
<evidence type="ECO:0000313" key="3">
    <source>
        <dbReference type="Proteomes" id="UP001172457"/>
    </source>
</evidence>
<comment type="caution">
    <text evidence="2">The sequence shown here is derived from an EMBL/GenBank/DDBJ whole genome shotgun (WGS) entry which is preliminary data.</text>
</comment>
<name>A0AA38SG10_9ASTR</name>
<dbReference type="PANTHER" id="PTHR27006">
    <property type="entry name" value="PROMASTIGOTE SURFACE ANTIGEN PROTEIN PSA"/>
    <property type="match status" value="1"/>
</dbReference>
<feature type="domain" description="Serine-threonine/tyrosine-protein kinase catalytic" evidence="1">
    <location>
        <begin position="65"/>
        <end position="146"/>
    </location>
</feature>
<dbReference type="SUPFAM" id="SSF56112">
    <property type="entry name" value="Protein kinase-like (PK-like)"/>
    <property type="match status" value="1"/>
</dbReference>
<dbReference type="Proteomes" id="UP001172457">
    <property type="component" value="Chromosome 8"/>
</dbReference>
<gene>
    <name evidence="2" type="ORF">OSB04_030891</name>
</gene>
<accession>A0AA38SG10</accession>
<dbReference type="GO" id="GO:0004672">
    <property type="term" value="F:protein kinase activity"/>
    <property type="evidence" value="ECO:0007669"/>
    <property type="project" value="InterPro"/>
</dbReference>
<reference evidence="2" key="1">
    <citation type="submission" date="2023-03" db="EMBL/GenBank/DDBJ databases">
        <title>Chromosome-scale reference genome and RAD-based genetic map of yellow starthistle (Centaurea solstitialis) reveal putative structural variation and QTLs associated with invader traits.</title>
        <authorList>
            <person name="Reatini B."/>
            <person name="Cang F.A."/>
            <person name="Jiang Q."/>
            <person name="Mckibben M.T.W."/>
            <person name="Barker M.S."/>
            <person name="Rieseberg L.H."/>
            <person name="Dlugosch K.M."/>
        </authorList>
    </citation>
    <scope>NUCLEOTIDE SEQUENCE</scope>
    <source>
        <strain evidence="2">CAN-66</strain>
        <tissue evidence="2">Leaf</tissue>
    </source>
</reference>
<protein>
    <recommendedName>
        <fullName evidence="1">Serine-threonine/tyrosine-protein kinase catalytic domain-containing protein</fullName>
    </recommendedName>
</protein>
<dbReference type="EMBL" id="JARYMX010000008">
    <property type="protein sequence ID" value="KAJ9538158.1"/>
    <property type="molecule type" value="Genomic_DNA"/>
</dbReference>
<dbReference type="InterPro" id="IPR001245">
    <property type="entry name" value="Ser-Thr/Tyr_kinase_cat_dom"/>
</dbReference>